<organism evidence="2 3">
    <name type="scientific">Streptomyces atratus</name>
    <dbReference type="NCBI Taxonomy" id="1893"/>
    <lineage>
        <taxon>Bacteria</taxon>
        <taxon>Bacillati</taxon>
        <taxon>Actinomycetota</taxon>
        <taxon>Actinomycetes</taxon>
        <taxon>Kitasatosporales</taxon>
        <taxon>Streptomycetaceae</taxon>
        <taxon>Streptomyces</taxon>
    </lineage>
</organism>
<evidence type="ECO:0000313" key="2">
    <source>
        <dbReference type="EMBL" id="AXE77119.1"/>
    </source>
</evidence>
<keyword evidence="2" id="KW-0808">Transferase</keyword>
<accession>A0A2Z5JA07</accession>
<name>A0A2Z5JA07_STRAR</name>
<evidence type="ECO:0000256" key="1">
    <source>
        <dbReference type="SAM" id="MobiDB-lite"/>
    </source>
</evidence>
<dbReference type="EMBL" id="CP027306">
    <property type="protein sequence ID" value="AXE77119.1"/>
    <property type="molecule type" value="Genomic_DNA"/>
</dbReference>
<evidence type="ECO:0000313" key="3">
    <source>
        <dbReference type="Proteomes" id="UP000252698"/>
    </source>
</evidence>
<feature type="region of interest" description="Disordered" evidence="1">
    <location>
        <begin position="1"/>
        <end position="20"/>
    </location>
</feature>
<dbReference type="RefSeq" id="WP_114243761.1">
    <property type="nucleotide sequence ID" value="NZ_CP027306.1"/>
</dbReference>
<reference evidence="2 3" key="1">
    <citation type="journal article" date="2018" name="Front. Microbiol.">
        <title>Genome Sequencing of Streptomyces atratus SCSIOZH16 and Activation Production of Nocardamine via Metabolic Engineering.</title>
        <authorList>
            <person name="Li Y."/>
            <person name="Zhang C."/>
            <person name="Liu C."/>
            <person name="Ju J."/>
            <person name="Ma J."/>
        </authorList>
    </citation>
    <scope>NUCLEOTIDE SEQUENCE [LARGE SCALE GENOMIC DNA]</scope>
    <source>
        <strain evidence="2 3">SCSIO_ZH16</strain>
    </source>
</reference>
<gene>
    <name evidence="2" type="ORF">C5746_09555</name>
</gene>
<proteinExistence type="predicted"/>
<dbReference type="GO" id="GO:0016740">
    <property type="term" value="F:transferase activity"/>
    <property type="evidence" value="ECO:0007669"/>
    <property type="project" value="UniProtKB-KW"/>
</dbReference>
<dbReference type="Proteomes" id="UP000252698">
    <property type="component" value="Chromosome"/>
</dbReference>
<protein>
    <submittedName>
        <fullName evidence="2">Transferase</fullName>
    </submittedName>
</protein>
<dbReference type="AlphaFoldDB" id="A0A2Z5JA07"/>
<dbReference type="GeneID" id="95518734"/>
<sequence length="284" mass="30588">MTVSAERQTPRADCTAGPDGGITFDLDLRRGETGKTPELLLRLRGAKRTGGRGNTLRLPLSPLGGGRLRAVLPGTAAPAEGRWDVYVREPGADDDAAVAVEPGIRDVRLLMDRTPETGRIAVRIPYPTVDGRLAVRCWVRSPHAEAGPVTFDGGQMTVEGTLYGTRLGDDARVEARMTGAPDRVCRVPVVGKEGTFSFTLPLDRLSPGPVTEQQLWTLWLLPGTGAGEPADGVRISRILDDVWDRKNSFVYPGRSAGEGIRAIPCYSADNDLCVRLVPDPVQAR</sequence>
<dbReference type="KEGG" id="sata:C5746_09555"/>